<reference evidence="2 3" key="1">
    <citation type="journal article" date="2011" name="Science">
        <title>The ecoresponsive genome of Daphnia pulex.</title>
        <authorList>
            <person name="Colbourne J.K."/>
            <person name="Pfrender M.E."/>
            <person name="Gilbert D."/>
            <person name="Thomas W.K."/>
            <person name="Tucker A."/>
            <person name="Oakley T.H."/>
            <person name="Tokishita S."/>
            <person name="Aerts A."/>
            <person name="Arnold G.J."/>
            <person name="Basu M.K."/>
            <person name="Bauer D.J."/>
            <person name="Caceres C.E."/>
            <person name="Carmel L."/>
            <person name="Casola C."/>
            <person name="Choi J.H."/>
            <person name="Detter J.C."/>
            <person name="Dong Q."/>
            <person name="Dusheyko S."/>
            <person name="Eads B.D."/>
            <person name="Frohlich T."/>
            <person name="Geiler-Samerotte K.A."/>
            <person name="Gerlach D."/>
            <person name="Hatcher P."/>
            <person name="Jogdeo S."/>
            <person name="Krijgsveld J."/>
            <person name="Kriventseva E.V."/>
            <person name="Kultz D."/>
            <person name="Laforsch C."/>
            <person name="Lindquist E."/>
            <person name="Lopez J."/>
            <person name="Manak J.R."/>
            <person name="Muller J."/>
            <person name="Pangilinan J."/>
            <person name="Patwardhan R.P."/>
            <person name="Pitluck S."/>
            <person name="Pritham E.J."/>
            <person name="Rechtsteiner A."/>
            <person name="Rho M."/>
            <person name="Rogozin I.B."/>
            <person name="Sakarya O."/>
            <person name="Salamov A."/>
            <person name="Schaack S."/>
            <person name="Shapiro H."/>
            <person name="Shiga Y."/>
            <person name="Skalitzky C."/>
            <person name="Smith Z."/>
            <person name="Souvorov A."/>
            <person name="Sung W."/>
            <person name="Tang Z."/>
            <person name="Tsuchiya D."/>
            <person name="Tu H."/>
            <person name="Vos H."/>
            <person name="Wang M."/>
            <person name="Wolf Y.I."/>
            <person name="Yamagata H."/>
            <person name="Yamada T."/>
            <person name="Ye Y."/>
            <person name="Shaw J.R."/>
            <person name="Andrews J."/>
            <person name="Crease T.J."/>
            <person name="Tang H."/>
            <person name="Lucas S.M."/>
            <person name="Robertson H.M."/>
            <person name="Bork P."/>
            <person name="Koonin E.V."/>
            <person name="Zdobnov E.M."/>
            <person name="Grigoriev I.V."/>
            <person name="Lynch M."/>
            <person name="Boore J.L."/>
        </authorList>
    </citation>
    <scope>NUCLEOTIDE SEQUENCE [LARGE SCALE GENOMIC DNA]</scope>
</reference>
<dbReference type="EMBL" id="GL732524">
    <property type="protein sequence ID" value="EFX89636.1"/>
    <property type="molecule type" value="Genomic_DNA"/>
</dbReference>
<evidence type="ECO:0000256" key="1">
    <source>
        <dbReference type="SAM" id="MobiDB-lite"/>
    </source>
</evidence>
<evidence type="ECO:0000313" key="3">
    <source>
        <dbReference type="Proteomes" id="UP000000305"/>
    </source>
</evidence>
<feature type="region of interest" description="Disordered" evidence="1">
    <location>
        <begin position="1"/>
        <end position="29"/>
    </location>
</feature>
<feature type="compositionally biased region" description="Low complexity" evidence="1">
    <location>
        <begin position="15"/>
        <end position="29"/>
    </location>
</feature>
<dbReference type="KEGG" id="dpx:DAPPUDRAFT_94926"/>
<sequence>MGRERRQLERLPMEARSAGAGAASPRHPAFFSPPSPPVLIRCVSSLAFWDTPTPTAFSNLLMTKWREWREDEPQTSDWWHEDIVASWIDLDYHRSSTLLLANDPFTRIALKFQGIYSDDKTRIAPKPSSVQTVSFRTRKASTRIQQLDDDYNSDQLT</sequence>
<dbReference type="InParanoid" id="E9FTH0"/>
<name>E9FTH0_DAPPU</name>
<evidence type="ECO:0000313" key="2">
    <source>
        <dbReference type="EMBL" id="EFX89636.1"/>
    </source>
</evidence>
<accession>E9FTH0</accession>
<proteinExistence type="predicted"/>
<feature type="compositionally biased region" description="Basic and acidic residues" evidence="1">
    <location>
        <begin position="1"/>
        <end position="13"/>
    </location>
</feature>
<gene>
    <name evidence="2" type="ORF">DAPPUDRAFT_94926</name>
</gene>
<dbReference type="AlphaFoldDB" id="E9FTH0"/>
<keyword evidence="3" id="KW-1185">Reference proteome</keyword>
<dbReference type="HOGENOM" id="CLU_1679706_0_0_1"/>
<protein>
    <submittedName>
        <fullName evidence="2">Uncharacterized protein</fullName>
    </submittedName>
</protein>
<organism evidence="2 3">
    <name type="scientific">Daphnia pulex</name>
    <name type="common">Water flea</name>
    <dbReference type="NCBI Taxonomy" id="6669"/>
    <lineage>
        <taxon>Eukaryota</taxon>
        <taxon>Metazoa</taxon>
        <taxon>Ecdysozoa</taxon>
        <taxon>Arthropoda</taxon>
        <taxon>Crustacea</taxon>
        <taxon>Branchiopoda</taxon>
        <taxon>Diplostraca</taxon>
        <taxon>Cladocera</taxon>
        <taxon>Anomopoda</taxon>
        <taxon>Daphniidae</taxon>
        <taxon>Daphnia</taxon>
    </lineage>
</organism>
<dbReference type="Proteomes" id="UP000000305">
    <property type="component" value="Unassembled WGS sequence"/>
</dbReference>